<evidence type="ECO:0000313" key="2">
    <source>
        <dbReference type="EMBL" id="RYR40796.1"/>
    </source>
</evidence>
<feature type="chain" id="PRO_5019085582" description="Knottin scorpion toxin-like domain-containing protein" evidence="1">
    <location>
        <begin position="19"/>
        <end position="75"/>
    </location>
</feature>
<keyword evidence="1" id="KW-0732">Signal</keyword>
<organism evidence="2 3">
    <name type="scientific">Arachis hypogaea</name>
    <name type="common">Peanut</name>
    <dbReference type="NCBI Taxonomy" id="3818"/>
    <lineage>
        <taxon>Eukaryota</taxon>
        <taxon>Viridiplantae</taxon>
        <taxon>Streptophyta</taxon>
        <taxon>Embryophyta</taxon>
        <taxon>Tracheophyta</taxon>
        <taxon>Spermatophyta</taxon>
        <taxon>Magnoliopsida</taxon>
        <taxon>eudicotyledons</taxon>
        <taxon>Gunneridae</taxon>
        <taxon>Pentapetalae</taxon>
        <taxon>rosids</taxon>
        <taxon>fabids</taxon>
        <taxon>Fabales</taxon>
        <taxon>Fabaceae</taxon>
        <taxon>Papilionoideae</taxon>
        <taxon>50 kb inversion clade</taxon>
        <taxon>dalbergioids sensu lato</taxon>
        <taxon>Dalbergieae</taxon>
        <taxon>Pterocarpus clade</taxon>
        <taxon>Arachis</taxon>
    </lineage>
</organism>
<keyword evidence="3" id="KW-1185">Reference proteome</keyword>
<evidence type="ECO:0008006" key="4">
    <source>
        <dbReference type="Google" id="ProtNLM"/>
    </source>
</evidence>
<sequence>MTKITFTNLLLIVLLVSAMSTTIQVSKAMTCRELWLEKSDLCKECQENCTKKYGSASSSVCSFPYCVCSYECDHY</sequence>
<gene>
    <name evidence="2" type="ORF">Ahy_A09g046539</name>
</gene>
<dbReference type="AlphaFoldDB" id="A0A445BQ78"/>
<comment type="caution">
    <text evidence="2">The sequence shown here is derived from an EMBL/GenBank/DDBJ whole genome shotgun (WGS) entry which is preliminary data.</text>
</comment>
<reference evidence="2 3" key="1">
    <citation type="submission" date="2019-01" db="EMBL/GenBank/DDBJ databases">
        <title>Sequencing of cultivated peanut Arachis hypogaea provides insights into genome evolution and oil improvement.</title>
        <authorList>
            <person name="Chen X."/>
        </authorList>
    </citation>
    <scope>NUCLEOTIDE SEQUENCE [LARGE SCALE GENOMIC DNA]</scope>
    <source>
        <strain evidence="3">cv. Fuhuasheng</strain>
        <tissue evidence="2">Leaves</tissue>
    </source>
</reference>
<feature type="signal peptide" evidence="1">
    <location>
        <begin position="1"/>
        <end position="18"/>
    </location>
</feature>
<evidence type="ECO:0000313" key="3">
    <source>
        <dbReference type="Proteomes" id="UP000289738"/>
    </source>
</evidence>
<dbReference type="Proteomes" id="UP000289738">
    <property type="component" value="Chromosome A09"/>
</dbReference>
<proteinExistence type="predicted"/>
<dbReference type="EMBL" id="SDMP01000009">
    <property type="protein sequence ID" value="RYR40796.1"/>
    <property type="molecule type" value="Genomic_DNA"/>
</dbReference>
<protein>
    <recommendedName>
        <fullName evidence="4">Knottin scorpion toxin-like domain-containing protein</fullName>
    </recommendedName>
</protein>
<name>A0A445BQ78_ARAHY</name>
<evidence type="ECO:0000256" key="1">
    <source>
        <dbReference type="SAM" id="SignalP"/>
    </source>
</evidence>
<accession>A0A445BQ78</accession>